<organism evidence="2 3">
    <name type="scientific">Desmophyllum pertusum</name>
    <dbReference type="NCBI Taxonomy" id="174260"/>
    <lineage>
        <taxon>Eukaryota</taxon>
        <taxon>Metazoa</taxon>
        <taxon>Cnidaria</taxon>
        <taxon>Anthozoa</taxon>
        <taxon>Hexacorallia</taxon>
        <taxon>Scleractinia</taxon>
        <taxon>Caryophylliina</taxon>
        <taxon>Caryophylliidae</taxon>
        <taxon>Desmophyllum</taxon>
    </lineage>
</organism>
<evidence type="ECO:0000313" key="3">
    <source>
        <dbReference type="Proteomes" id="UP001163046"/>
    </source>
</evidence>
<proteinExistence type="predicted"/>
<keyword evidence="3" id="KW-1185">Reference proteome</keyword>
<gene>
    <name evidence="2" type="ORF">OS493_034190</name>
</gene>
<sequence length="279" mass="30748">MGRKYSLTGQPFTLIKKKDNQGQVLYQLQHGDGSVFSTYKDIKSHFSHLCPHGGAILKGKGKDTVCIGVLNFTDEALISPVFFTKENLTAAVQFFNPSSDIKQQVSGKAIENPGGRTFTQVDASPTRTDSSVHTPLTSSMTATPGATRPLFEPYPLVTGHHKKSTFAQRQAIVPERNISFSNGNPTPNDDIISNGDDRQQLLPKDDLQNTRLTAKDMLNGTLNLLTKSSELDREFDCEEIRRLKEQVSQSAEAAVYELFCRTVLTCFHLCPAVVLSQAL</sequence>
<reference evidence="2" key="1">
    <citation type="submission" date="2023-01" db="EMBL/GenBank/DDBJ databases">
        <title>Genome assembly of the deep-sea coral Lophelia pertusa.</title>
        <authorList>
            <person name="Herrera S."/>
            <person name="Cordes E."/>
        </authorList>
    </citation>
    <scope>NUCLEOTIDE SEQUENCE</scope>
    <source>
        <strain evidence="2">USNM1676648</strain>
        <tissue evidence="2">Polyp</tissue>
    </source>
</reference>
<feature type="compositionally biased region" description="Polar residues" evidence="1">
    <location>
        <begin position="117"/>
        <end position="144"/>
    </location>
</feature>
<dbReference type="Proteomes" id="UP001163046">
    <property type="component" value="Unassembled WGS sequence"/>
</dbReference>
<evidence type="ECO:0000256" key="1">
    <source>
        <dbReference type="SAM" id="MobiDB-lite"/>
    </source>
</evidence>
<dbReference type="EMBL" id="MU825920">
    <property type="protein sequence ID" value="KAJ7382554.1"/>
    <property type="molecule type" value="Genomic_DNA"/>
</dbReference>
<feature type="region of interest" description="Disordered" evidence="1">
    <location>
        <begin position="109"/>
        <end position="147"/>
    </location>
</feature>
<dbReference type="AlphaFoldDB" id="A0A9W9ZM47"/>
<protein>
    <submittedName>
        <fullName evidence="2">Uncharacterized protein</fullName>
    </submittedName>
</protein>
<accession>A0A9W9ZM47</accession>
<name>A0A9W9ZM47_9CNID</name>
<evidence type="ECO:0000313" key="2">
    <source>
        <dbReference type="EMBL" id="KAJ7382554.1"/>
    </source>
</evidence>
<comment type="caution">
    <text evidence="2">The sequence shown here is derived from an EMBL/GenBank/DDBJ whole genome shotgun (WGS) entry which is preliminary data.</text>
</comment>